<comment type="caution">
    <text evidence="2">The sequence shown here is derived from an EMBL/GenBank/DDBJ whole genome shotgun (WGS) entry which is preliminary data.</text>
</comment>
<evidence type="ECO:0000256" key="1">
    <source>
        <dbReference type="SAM" id="MobiDB-lite"/>
    </source>
</evidence>
<dbReference type="Gene3D" id="3.40.50.1000">
    <property type="entry name" value="HAD superfamily/HAD-like"/>
    <property type="match status" value="1"/>
</dbReference>
<evidence type="ECO:0000313" key="3">
    <source>
        <dbReference type="Proteomes" id="UP001363622"/>
    </source>
</evidence>
<dbReference type="Proteomes" id="UP001363622">
    <property type="component" value="Unassembled WGS sequence"/>
</dbReference>
<dbReference type="InterPro" id="IPR036412">
    <property type="entry name" value="HAD-like_sf"/>
</dbReference>
<organism evidence="2 3">
    <name type="scientific">Phyllosticta citriasiana</name>
    <dbReference type="NCBI Taxonomy" id="595635"/>
    <lineage>
        <taxon>Eukaryota</taxon>
        <taxon>Fungi</taxon>
        <taxon>Dikarya</taxon>
        <taxon>Ascomycota</taxon>
        <taxon>Pezizomycotina</taxon>
        <taxon>Dothideomycetes</taxon>
        <taxon>Dothideomycetes incertae sedis</taxon>
        <taxon>Botryosphaeriales</taxon>
        <taxon>Phyllostictaceae</taxon>
        <taxon>Phyllosticta</taxon>
    </lineage>
</organism>
<sequence>MADTLTLSTTPAANLEKGHPGMFDSRPSFRRAHSKPSPIPAAPRPDQLLQVPEKQASTTSGSDTMDQFTPFLISKSCHVFMLNSTLHPGGQATKAAVSAVLSAMQSLLASPTSPSLSALEETYSSCVSAASANGQPWSVHQKNLFGATLRKLGHEPAVDQLDSWFRLYKKTYYTHLLPPRGLLALFRTLMRAGAKIIVGVEPDVSRDQAAWAIEHLYLSNFVDAMTVVGSSERDAETGQTPFADMLARLGVGREEVVMFCGEQSDCEGARREDVDAVLVDLDAEESGVRWDGEGSKWRVAGFLPVREAIRRSLPDDMQRDRSVDSARM</sequence>
<evidence type="ECO:0000313" key="2">
    <source>
        <dbReference type="EMBL" id="KAK7511610.1"/>
    </source>
</evidence>
<evidence type="ECO:0008006" key="4">
    <source>
        <dbReference type="Google" id="ProtNLM"/>
    </source>
</evidence>
<protein>
    <recommendedName>
        <fullName evidence="4">Haloacid dehalogenase-like hydrolase</fullName>
    </recommendedName>
</protein>
<feature type="compositionally biased region" description="Polar residues" evidence="1">
    <location>
        <begin position="1"/>
        <end position="12"/>
    </location>
</feature>
<proteinExistence type="predicted"/>
<reference evidence="2 3" key="1">
    <citation type="submission" date="2024-04" db="EMBL/GenBank/DDBJ databases">
        <title>Phyllosticta paracitricarpa is synonymous to the EU quarantine fungus P. citricarpa based on phylogenomic analyses.</title>
        <authorList>
            <consortium name="Lawrence Berkeley National Laboratory"/>
            <person name="Van Ingen-Buijs V.A."/>
            <person name="Van Westerhoven A.C."/>
            <person name="Haridas S."/>
            <person name="Skiadas P."/>
            <person name="Martin F."/>
            <person name="Groenewald J.Z."/>
            <person name="Crous P.W."/>
            <person name="Seidl M.F."/>
        </authorList>
    </citation>
    <scope>NUCLEOTIDE SEQUENCE [LARGE SCALE GENOMIC DNA]</scope>
    <source>
        <strain evidence="2 3">CBS 123371</strain>
    </source>
</reference>
<gene>
    <name evidence="2" type="ORF">IWZ03DRAFT_64308</name>
</gene>
<accession>A0ABR1KCK3</accession>
<dbReference type="Gene3D" id="1.10.150.240">
    <property type="entry name" value="Putative phosphatase, domain 2"/>
    <property type="match status" value="1"/>
</dbReference>
<keyword evidence="3" id="KW-1185">Reference proteome</keyword>
<dbReference type="InterPro" id="IPR023214">
    <property type="entry name" value="HAD_sf"/>
</dbReference>
<dbReference type="InterPro" id="IPR023198">
    <property type="entry name" value="PGP-like_dom2"/>
</dbReference>
<dbReference type="SUPFAM" id="SSF56784">
    <property type="entry name" value="HAD-like"/>
    <property type="match status" value="1"/>
</dbReference>
<dbReference type="CDD" id="cd01427">
    <property type="entry name" value="HAD_like"/>
    <property type="match status" value="1"/>
</dbReference>
<dbReference type="EMBL" id="JBBPHU010000012">
    <property type="protein sequence ID" value="KAK7511610.1"/>
    <property type="molecule type" value="Genomic_DNA"/>
</dbReference>
<feature type="region of interest" description="Disordered" evidence="1">
    <location>
        <begin position="1"/>
        <end position="63"/>
    </location>
</feature>
<name>A0ABR1KCK3_9PEZI</name>